<dbReference type="Proteomes" id="UP000620382">
    <property type="component" value="Unassembled WGS sequence"/>
</dbReference>
<dbReference type="InterPro" id="IPR027417">
    <property type="entry name" value="P-loop_NTPase"/>
</dbReference>
<evidence type="ECO:0000256" key="4">
    <source>
        <dbReference type="ARBA" id="ARBA00022840"/>
    </source>
</evidence>
<dbReference type="InterPro" id="IPR041679">
    <property type="entry name" value="DNA2/NAM7-like_C"/>
</dbReference>
<keyword evidence="1" id="KW-0547">Nucleotide-binding</keyword>
<reference evidence="6 7" key="1">
    <citation type="submission" date="2021-01" db="EMBL/GenBank/DDBJ databases">
        <title>Antibiotic resistance and phylogeny of Pseudomonas spp. isolated over three decades from chicken meat in the Norwegian food chain.</title>
        <authorList>
            <person name="Moen B."/>
        </authorList>
    </citation>
    <scope>NUCLEOTIDE SEQUENCE [LARGE SCALE GENOMIC DNA]</scope>
    <source>
        <strain evidence="6 7">MF6766</strain>
    </source>
</reference>
<keyword evidence="7" id="KW-1185">Reference proteome</keyword>
<evidence type="ECO:0000313" key="7">
    <source>
        <dbReference type="Proteomes" id="UP000620382"/>
    </source>
</evidence>
<dbReference type="SUPFAM" id="SSF52540">
    <property type="entry name" value="P-loop containing nucleoside triphosphate hydrolases"/>
    <property type="match status" value="1"/>
</dbReference>
<protein>
    <submittedName>
        <fullName evidence="6">ATP-binding domain-containing protein</fullName>
    </submittedName>
</protein>
<feature type="domain" description="DNA2/NAM7 helicase-like C-terminal" evidence="5">
    <location>
        <begin position="73"/>
        <end position="159"/>
    </location>
</feature>
<organism evidence="6 7">
    <name type="scientific">Pseudomonas haemolytica</name>
    <dbReference type="NCBI Taxonomy" id="2600065"/>
    <lineage>
        <taxon>Bacteria</taxon>
        <taxon>Pseudomonadati</taxon>
        <taxon>Pseudomonadota</taxon>
        <taxon>Gammaproteobacteria</taxon>
        <taxon>Pseudomonadales</taxon>
        <taxon>Pseudomonadaceae</taxon>
        <taxon>Pseudomonas</taxon>
    </lineage>
</organism>
<dbReference type="GO" id="GO:0005524">
    <property type="term" value="F:ATP binding"/>
    <property type="evidence" value="ECO:0007669"/>
    <property type="project" value="UniProtKB-KW"/>
</dbReference>
<dbReference type="InterPro" id="IPR050534">
    <property type="entry name" value="Coronavir_polyprotein_1ab"/>
</dbReference>
<comment type="caution">
    <text evidence="6">The sequence shown here is derived from an EMBL/GenBank/DDBJ whole genome shotgun (WGS) entry which is preliminary data.</text>
</comment>
<evidence type="ECO:0000256" key="3">
    <source>
        <dbReference type="ARBA" id="ARBA00022806"/>
    </source>
</evidence>
<accession>A0ABS1GZB3</accession>
<keyword evidence="4 6" id="KW-0067">ATP-binding</keyword>
<dbReference type="EMBL" id="JAENSR010000008">
    <property type="protein sequence ID" value="MBK3462340.1"/>
    <property type="molecule type" value="Genomic_DNA"/>
</dbReference>
<dbReference type="InterPro" id="IPR047187">
    <property type="entry name" value="SF1_C_Upf1"/>
</dbReference>
<name>A0ABS1GZB3_9PSED</name>
<proteinExistence type="predicted"/>
<keyword evidence="2" id="KW-0378">Hydrolase</keyword>
<keyword evidence="3" id="KW-0347">Helicase</keyword>
<dbReference type="PANTHER" id="PTHR43788:SF8">
    <property type="entry name" value="DNA-BINDING PROTEIN SMUBP-2"/>
    <property type="match status" value="1"/>
</dbReference>
<gene>
    <name evidence="6" type="ORF">JJD71_25065</name>
</gene>
<sequence length="195" mass="21636">MRCVRAKTGFQLALHASMSTWMSGLRRGWKSSRPSWRDRLAKVSFSARIAMCKDPAEGYFLRQRYVDNKGVEHEICIENILVVAPYNLQVQLLKQVLPAGARVGTVDKFQGQEAEIVIVSMATSNEDYLPRDIGFLYSKNRLNVAVSRAKSLACIVASADLTAIRCLTPHDMSLVNGLCMAVRYGAVTSAPVRRA</sequence>
<dbReference type="Gene3D" id="3.40.50.300">
    <property type="entry name" value="P-loop containing nucleotide triphosphate hydrolases"/>
    <property type="match status" value="1"/>
</dbReference>
<dbReference type="PANTHER" id="PTHR43788">
    <property type="entry name" value="DNA2/NAM7 HELICASE FAMILY MEMBER"/>
    <property type="match status" value="1"/>
</dbReference>
<evidence type="ECO:0000256" key="2">
    <source>
        <dbReference type="ARBA" id="ARBA00022801"/>
    </source>
</evidence>
<evidence type="ECO:0000256" key="1">
    <source>
        <dbReference type="ARBA" id="ARBA00022741"/>
    </source>
</evidence>
<dbReference type="Pfam" id="PF13087">
    <property type="entry name" value="AAA_12"/>
    <property type="match status" value="1"/>
</dbReference>
<evidence type="ECO:0000313" key="6">
    <source>
        <dbReference type="EMBL" id="MBK3462340.1"/>
    </source>
</evidence>
<dbReference type="CDD" id="cd18808">
    <property type="entry name" value="SF1_C_Upf1"/>
    <property type="match status" value="1"/>
</dbReference>
<evidence type="ECO:0000259" key="5">
    <source>
        <dbReference type="Pfam" id="PF13087"/>
    </source>
</evidence>